<protein>
    <submittedName>
        <fullName evidence="3">VOC family protein</fullName>
    </submittedName>
</protein>
<dbReference type="Pfam" id="PF13669">
    <property type="entry name" value="Glyoxalase_4"/>
    <property type="match status" value="1"/>
</dbReference>
<dbReference type="OrthoDB" id="9792173at2"/>
<reference evidence="3 4" key="1">
    <citation type="submission" date="2019-03" db="EMBL/GenBank/DDBJ databases">
        <title>Paraburkholderia sp. 4M-K11, isolated from subtropical forest soil.</title>
        <authorList>
            <person name="Gao Z.-H."/>
            <person name="Qiu L.-H."/>
        </authorList>
    </citation>
    <scope>NUCLEOTIDE SEQUENCE [LARGE SCALE GENOMIC DNA]</scope>
    <source>
        <strain evidence="3 4">4M-K11</strain>
    </source>
</reference>
<organism evidence="3 4">
    <name type="scientific">Paraburkholderia silviterrae</name>
    <dbReference type="NCBI Taxonomy" id="2528715"/>
    <lineage>
        <taxon>Bacteria</taxon>
        <taxon>Pseudomonadati</taxon>
        <taxon>Pseudomonadota</taxon>
        <taxon>Betaproteobacteria</taxon>
        <taxon>Burkholderiales</taxon>
        <taxon>Burkholderiaceae</taxon>
        <taxon>Paraburkholderia</taxon>
    </lineage>
</organism>
<evidence type="ECO:0000259" key="2">
    <source>
        <dbReference type="PROSITE" id="PS51819"/>
    </source>
</evidence>
<dbReference type="PANTHER" id="PTHR43048:SF3">
    <property type="entry name" value="METHYLMALONYL-COA EPIMERASE, MITOCHONDRIAL"/>
    <property type="match status" value="1"/>
</dbReference>
<comment type="caution">
    <text evidence="3">The sequence shown here is derived from an EMBL/GenBank/DDBJ whole genome shotgun (WGS) entry which is preliminary data.</text>
</comment>
<evidence type="ECO:0000256" key="1">
    <source>
        <dbReference type="ARBA" id="ARBA00022723"/>
    </source>
</evidence>
<dbReference type="Gene3D" id="3.10.180.10">
    <property type="entry name" value="2,3-Dihydroxybiphenyl 1,2-Dioxygenase, domain 1"/>
    <property type="match status" value="1"/>
</dbReference>
<dbReference type="GO" id="GO:0046491">
    <property type="term" value="P:L-methylmalonyl-CoA metabolic process"/>
    <property type="evidence" value="ECO:0007669"/>
    <property type="project" value="TreeGrafter"/>
</dbReference>
<sequence>MKRARFGTIDQIGYLVSDLDQSIDRWLTQLGVGPWMVFRNVTLQGSYLNQPVTVTMNVGLAYQGETQIELIQATNDSASPYRDAQGQPILGMHHVAWVVDDIDAAIERMTADGLQMVFEASNPATRVAYFEDASEPGVRYEVIQGAGMRELIQQGIAAARDWDGANPIHVIDATSDATSDTTSAEHP</sequence>
<gene>
    <name evidence="3" type="ORF">EYW47_04200</name>
</gene>
<dbReference type="PROSITE" id="PS51819">
    <property type="entry name" value="VOC"/>
    <property type="match status" value="1"/>
</dbReference>
<dbReference type="InterPro" id="IPR051785">
    <property type="entry name" value="MMCE/EMCE_epimerase"/>
</dbReference>
<dbReference type="InterPro" id="IPR037523">
    <property type="entry name" value="VOC_core"/>
</dbReference>
<dbReference type="SUPFAM" id="SSF54593">
    <property type="entry name" value="Glyoxalase/Bleomycin resistance protein/Dihydroxybiphenyl dioxygenase"/>
    <property type="match status" value="1"/>
</dbReference>
<dbReference type="PANTHER" id="PTHR43048">
    <property type="entry name" value="METHYLMALONYL-COA EPIMERASE"/>
    <property type="match status" value="1"/>
</dbReference>
<dbReference type="GO" id="GO:0046872">
    <property type="term" value="F:metal ion binding"/>
    <property type="evidence" value="ECO:0007669"/>
    <property type="project" value="UniProtKB-KW"/>
</dbReference>
<dbReference type="AlphaFoldDB" id="A0A4R5MDA5"/>
<accession>A0A4R5MDA5</accession>
<name>A0A4R5MDA5_9BURK</name>
<evidence type="ECO:0000313" key="4">
    <source>
        <dbReference type="Proteomes" id="UP000295722"/>
    </source>
</evidence>
<dbReference type="GO" id="GO:0004493">
    <property type="term" value="F:methylmalonyl-CoA epimerase activity"/>
    <property type="evidence" value="ECO:0007669"/>
    <property type="project" value="TreeGrafter"/>
</dbReference>
<dbReference type="Proteomes" id="UP000295722">
    <property type="component" value="Unassembled WGS sequence"/>
</dbReference>
<dbReference type="RefSeq" id="WP_133193642.1">
    <property type="nucleotide sequence ID" value="NZ_JBHUCW010000006.1"/>
</dbReference>
<dbReference type="InterPro" id="IPR029068">
    <property type="entry name" value="Glyas_Bleomycin-R_OHBP_Dase"/>
</dbReference>
<evidence type="ECO:0000313" key="3">
    <source>
        <dbReference type="EMBL" id="TDG25075.1"/>
    </source>
</evidence>
<proteinExistence type="predicted"/>
<dbReference type="EMBL" id="SMRP01000002">
    <property type="protein sequence ID" value="TDG25075.1"/>
    <property type="molecule type" value="Genomic_DNA"/>
</dbReference>
<feature type="domain" description="VOC" evidence="2">
    <location>
        <begin position="8"/>
        <end position="145"/>
    </location>
</feature>
<keyword evidence="4" id="KW-1185">Reference proteome</keyword>
<keyword evidence="1" id="KW-0479">Metal-binding</keyword>